<name>A0A368EXB2_ANCCA</name>
<sequence length="153" mass="17363">MAPMNRYTCQVCGQIAPDVEVRWMFKNKHQSAAMISALLASYNGNSELLKVLYEQSTYKRMKFCHQHFIDAAQFMGAEMMLAGFKFPQPEDVLFGRALATVGLGDVPDPLLDQLNAYVQQFDESLTLTVVDIVRFMQDSIKRYYTASGWMRGG</sequence>
<dbReference type="Proteomes" id="UP000252519">
    <property type="component" value="Unassembled WGS sequence"/>
</dbReference>
<dbReference type="OrthoDB" id="5830942at2759"/>
<evidence type="ECO:0000313" key="2">
    <source>
        <dbReference type="Proteomes" id="UP000252519"/>
    </source>
</evidence>
<keyword evidence="2" id="KW-1185">Reference proteome</keyword>
<dbReference type="EMBL" id="JOJR01020195">
    <property type="protein sequence ID" value="RCN24403.1"/>
    <property type="molecule type" value="Genomic_DNA"/>
</dbReference>
<comment type="caution">
    <text evidence="1">The sequence shown here is derived from an EMBL/GenBank/DDBJ whole genome shotgun (WGS) entry which is preliminary data.</text>
</comment>
<evidence type="ECO:0000313" key="1">
    <source>
        <dbReference type="EMBL" id="RCN24403.1"/>
    </source>
</evidence>
<organism evidence="1 2">
    <name type="scientific">Ancylostoma caninum</name>
    <name type="common">Dog hookworm</name>
    <dbReference type="NCBI Taxonomy" id="29170"/>
    <lineage>
        <taxon>Eukaryota</taxon>
        <taxon>Metazoa</taxon>
        <taxon>Ecdysozoa</taxon>
        <taxon>Nematoda</taxon>
        <taxon>Chromadorea</taxon>
        <taxon>Rhabditida</taxon>
        <taxon>Rhabditina</taxon>
        <taxon>Rhabditomorpha</taxon>
        <taxon>Strongyloidea</taxon>
        <taxon>Ancylostomatidae</taxon>
        <taxon>Ancylostomatinae</taxon>
        <taxon>Ancylostoma</taxon>
    </lineage>
</organism>
<gene>
    <name evidence="1" type="ORF">ANCCAN_29900</name>
</gene>
<dbReference type="AlphaFoldDB" id="A0A368EXB2"/>
<reference evidence="1 2" key="1">
    <citation type="submission" date="2014-10" db="EMBL/GenBank/DDBJ databases">
        <title>Draft genome of the hookworm Ancylostoma caninum.</title>
        <authorList>
            <person name="Mitreva M."/>
        </authorList>
    </citation>
    <scope>NUCLEOTIDE SEQUENCE [LARGE SCALE GENOMIC DNA]</scope>
    <source>
        <strain evidence="1 2">Baltimore</strain>
    </source>
</reference>
<protein>
    <submittedName>
        <fullName evidence="1">Uncharacterized protein</fullName>
    </submittedName>
</protein>
<proteinExistence type="predicted"/>
<accession>A0A368EXB2</accession>
<feature type="non-terminal residue" evidence="1">
    <location>
        <position position="153"/>
    </location>
</feature>